<keyword evidence="4" id="KW-0949">S-adenosyl-L-methionine</keyword>
<evidence type="ECO:0000256" key="10">
    <source>
        <dbReference type="ARBA" id="ARBA00042508"/>
    </source>
</evidence>
<name>A0A8B6E7X2_MYTGA</name>
<proteinExistence type="inferred from homology"/>
<keyword evidence="15" id="KW-1185">Reference proteome</keyword>
<evidence type="ECO:0000256" key="6">
    <source>
        <dbReference type="ARBA" id="ARBA00023242"/>
    </source>
</evidence>
<evidence type="ECO:0000256" key="7">
    <source>
        <dbReference type="ARBA" id="ARBA00037050"/>
    </source>
</evidence>
<comment type="caution">
    <text evidence="14">The sequence shown here is derived from an EMBL/GenBank/DDBJ whole genome shotgun (WGS) entry which is preliminary data.</text>
</comment>
<dbReference type="EMBL" id="UYJE01004764">
    <property type="protein sequence ID" value="VDI31150.1"/>
    <property type="molecule type" value="Genomic_DNA"/>
</dbReference>
<dbReference type="PANTHER" id="PTHR15627:SF8">
    <property type="entry name" value="TRNA-URIDINE AMINOCARBOXYPROPYLTRANSFERASE 1"/>
    <property type="match status" value="1"/>
</dbReference>
<comment type="subcellular location">
    <subcellularLocation>
        <location evidence="1">Nucleus</location>
    </subcellularLocation>
</comment>
<dbReference type="GO" id="GO:0005634">
    <property type="term" value="C:nucleus"/>
    <property type="evidence" value="ECO:0007669"/>
    <property type="project" value="UniProtKB-SubCell"/>
</dbReference>
<feature type="domain" description="DTW" evidence="13">
    <location>
        <begin position="33"/>
        <end position="312"/>
    </location>
</feature>
<keyword evidence="5" id="KW-0819">tRNA processing</keyword>
<dbReference type="Pfam" id="PF03942">
    <property type="entry name" value="DTW"/>
    <property type="match status" value="1"/>
</dbReference>
<dbReference type="OrthoDB" id="3173at2759"/>
<gene>
    <name evidence="14" type="ORF">MGAL_10B057817</name>
</gene>
<dbReference type="AlphaFoldDB" id="A0A8B6E7X2"/>
<comment type="similarity">
    <text evidence="8">Belongs to the TDD superfamily. DTWD1 family.</text>
</comment>
<accession>A0A8B6E7X2</accession>
<dbReference type="SMART" id="SM01144">
    <property type="entry name" value="DTW"/>
    <property type="match status" value="1"/>
</dbReference>
<dbReference type="InterPro" id="IPR005636">
    <property type="entry name" value="DTW"/>
</dbReference>
<evidence type="ECO:0000256" key="5">
    <source>
        <dbReference type="ARBA" id="ARBA00022694"/>
    </source>
</evidence>
<feature type="region of interest" description="Disordered" evidence="12">
    <location>
        <begin position="141"/>
        <end position="173"/>
    </location>
</feature>
<reference evidence="14" key="1">
    <citation type="submission" date="2018-11" db="EMBL/GenBank/DDBJ databases">
        <authorList>
            <person name="Alioto T."/>
            <person name="Alioto T."/>
        </authorList>
    </citation>
    <scope>NUCLEOTIDE SEQUENCE</scope>
</reference>
<dbReference type="GO" id="GO:0006400">
    <property type="term" value="P:tRNA modification"/>
    <property type="evidence" value="ECO:0007669"/>
    <property type="project" value="TreeGrafter"/>
</dbReference>
<dbReference type="Proteomes" id="UP000596742">
    <property type="component" value="Unassembled WGS sequence"/>
</dbReference>
<evidence type="ECO:0000259" key="13">
    <source>
        <dbReference type="SMART" id="SM01144"/>
    </source>
</evidence>
<comment type="function">
    <text evidence="7">Catalyzes the formation of 3-(3-amino-3-carboxypropyl)uridine (acp3U) at position 20 in the D-loop of several cytoplasmic tRNAs (acp3U(20)).</text>
</comment>
<evidence type="ECO:0000313" key="14">
    <source>
        <dbReference type="EMBL" id="VDI31150.1"/>
    </source>
</evidence>
<evidence type="ECO:0000256" key="1">
    <source>
        <dbReference type="ARBA" id="ARBA00004123"/>
    </source>
</evidence>
<sequence>MEEQPFSNLKISSSDFLDTLQGRSECPKCNKSRKYYCYTCYVPVEQLQGKLPYVQLPIKVDIIKHPSEVDGKSTAAHAKLLAPDDVTVYTYPCIPDYPRDGSVVLVFPGDNSLTLEELANQKDVKQNEDKGSVLCKESYMESQDQNCDESKPVSYTAEEGNHSSDNPRQISDNISGEVTPVISTEKQSGELLKSGSCIVKRKFENDGEAVTSTDKGVFKRAVFIDSTWNQTNRISTDERLKGLPYIMLKDKESKFWRHQKENPPSYLSTIESIYYLVCDYHEMFMSVNYNGDYDNLMFFFSYMYNKIHGLYKGRTLRADTDREKNKK</sequence>
<dbReference type="PANTHER" id="PTHR15627">
    <property type="entry name" value="NATURAL KILLER CELL-SPECIFIC ANTIGEN KLIP1"/>
    <property type="match status" value="1"/>
</dbReference>
<evidence type="ECO:0000256" key="12">
    <source>
        <dbReference type="SAM" id="MobiDB-lite"/>
    </source>
</evidence>
<evidence type="ECO:0000256" key="8">
    <source>
        <dbReference type="ARBA" id="ARBA00038290"/>
    </source>
</evidence>
<keyword evidence="3" id="KW-0808">Transferase</keyword>
<evidence type="ECO:0000256" key="3">
    <source>
        <dbReference type="ARBA" id="ARBA00022679"/>
    </source>
</evidence>
<evidence type="ECO:0000256" key="9">
    <source>
        <dbReference type="ARBA" id="ARBA00039242"/>
    </source>
</evidence>
<evidence type="ECO:0000256" key="2">
    <source>
        <dbReference type="ARBA" id="ARBA00012386"/>
    </source>
</evidence>
<organism evidence="14 15">
    <name type="scientific">Mytilus galloprovincialis</name>
    <name type="common">Mediterranean mussel</name>
    <dbReference type="NCBI Taxonomy" id="29158"/>
    <lineage>
        <taxon>Eukaryota</taxon>
        <taxon>Metazoa</taxon>
        <taxon>Spiralia</taxon>
        <taxon>Lophotrochozoa</taxon>
        <taxon>Mollusca</taxon>
        <taxon>Bivalvia</taxon>
        <taxon>Autobranchia</taxon>
        <taxon>Pteriomorphia</taxon>
        <taxon>Mytilida</taxon>
        <taxon>Mytiloidea</taxon>
        <taxon>Mytilidae</taxon>
        <taxon>Mytilinae</taxon>
        <taxon>Mytilus</taxon>
    </lineage>
</organism>
<evidence type="ECO:0000313" key="15">
    <source>
        <dbReference type="Proteomes" id="UP000596742"/>
    </source>
</evidence>
<evidence type="ECO:0000256" key="11">
    <source>
        <dbReference type="ARBA" id="ARBA00048718"/>
    </source>
</evidence>
<protein>
    <recommendedName>
        <fullName evidence="9">tRNA-uridine aminocarboxypropyltransferase 1</fullName>
        <ecNumber evidence="2">2.5.1.25</ecNumber>
    </recommendedName>
    <alternativeName>
        <fullName evidence="10">DTW domain-containing protein 1</fullName>
    </alternativeName>
</protein>
<evidence type="ECO:0000256" key="4">
    <source>
        <dbReference type="ARBA" id="ARBA00022691"/>
    </source>
</evidence>
<feature type="compositionally biased region" description="Polar residues" evidence="12">
    <location>
        <begin position="163"/>
        <end position="173"/>
    </location>
</feature>
<comment type="catalytic activity">
    <reaction evidence="11">
        <text>a uridine in tRNA + S-adenosyl-L-methionine = a 3-[(3S)-3-amino-3-carboxypropyl]uridine in tRNA + S-methyl-5'-thioadenosine + H(+)</text>
        <dbReference type="Rhea" id="RHEA:62432"/>
        <dbReference type="Rhea" id="RHEA-COMP:13339"/>
        <dbReference type="Rhea" id="RHEA-COMP:16092"/>
        <dbReference type="ChEBI" id="CHEBI:15378"/>
        <dbReference type="ChEBI" id="CHEBI:17509"/>
        <dbReference type="ChEBI" id="CHEBI:59789"/>
        <dbReference type="ChEBI" id="CHEBI:65315"/>
        <dbReference type="ChEBI" id="CHEBI:82930"/>
        <dbReference type="EC" id="2.5.1.25"/>
    </reaction>
</comment>
<dbReference type="EC" id="2.5.1.25" evidence="2"/>
<keyword evidence="6" id="KW-0539">Nucleus</keyword>
<dbReference type="GO" id="GO:0016432">
    <property type="term" value="F:tRNA-uridine aminocarboxypropyltransferase activity"/>
    <property type="evidence" value="ECO:0007669"/>
    <property type="project" value="UniProtKB-EC"/>
</dbReference>
<dbReference type="InterPro" id="IPR051521">
    <property type="entry name" value="tRNA_Mod/Golgi_Maint"/>
</dbReference>